<reference evidence="1" key="1">
    <citation type="submission" date="2021-12" db="EMBL/GenBank/DDBJ databases">
        <authorList>
            <person name="Ulrich A."/>
        </authorList>
    </citation>
    <scope>NUCLEOTIDE SEQUENCE</scope>
    <source>
        <strain evidence="1">A1P009</strain>
    </source>
</reference>
<dbReference type="RefSeq" id="WP_232134649.1">
    <property type="nucleotide sequence ID" value="NZ_JAJQKU010000001.1"/>
</dbReference>
<accession>A0ABS8UBR9</accession>
<keyword evidence="2" id="KW-1185">Reference proteome</keyword>
<name>A0ABS8UBR9_9GAMM</name>
<organism evidence="1 2">
    <name type="scientific">Luteimonas fraxinea</name>
    <dbReference type="NCBI Taxonomy" id="2901869"/>
    <lineage>
        <taxon>Bacteria</taxon>
        <taxon>Pseudomonadati</taxon>
        <taxon>Pseudomonadota</taxon>
        <taxon>Gammaproteobacteria</taxon>
        <taxon>Lysobacterales</taxon>
        <taxon>Lysobacteraceae</taxon>
        <taxon>Luteimonas</taxon>
    </lineage>
</organism>
<sequence>MAATNEEIARDIVIANISAQTAILANATLTEMYKTVLKAVGEASRAEADAHSVHYNRR</sequence>
<evidence type="ECO:0000313" key="1">
    <source>
        <dbReference type="EMBL" id="MCD9096176.1"/>
    </source>
</evidence>
<proteinExistence type="predicted"/>
<dbReference type="EMBL" id="JAJQKU010000001">
    <property type="protein sequence ID" value="MCD9096176.1"/>
    <property type="molecule type" value="Genomic_DNA"/>
</dbReference>
<protein>
    <submittedName>
        <fullName evidence="1">Uncharacterized protein</fullName>
    </submittedName>
</protein>
<evidence type="ECO:0000313" key="2">
    <source>
        <dbReference type="Proteomes" id="UP001430360"/>
    </source>
</evidence>
<comment type="caution">
    <text evidence="1">The sequence shown here is derived from an EMBL/GenBank/DDBJ whole genome shotgun (WGS) entry which is preliminary data.</text>
</comment>
<reference evidence="1" key="2">
    <citation type="journal article" date="2022" name="Syst. Appl. Microbiol.">
        <title>Physiological and genomic characterisation of Luteimonas fraxinea sp. nov., a bacterial species associated with trees tolerant to ash dieback.</title>
        <authorList>
            <person name="Ulrich K."/>
            <person name="Becker R."/>
            <person name="Behrendt U."/>
            <person name="Kube M."/>
            <person name="Schneck V."/>
            <person name="Ulrich A."/>
        </authorList>
    </citation>
    <scope>NUCLEOTIDE SEQUENCE</scope>
    <source>
        <strain evidence="1">A1P009</strain>
    </source>
</reference>
<dbReference type="Proteomes" id="UP001430360">
    <property type="component" value="Unassembled WGS sequence"/>
</dbReference>
<gene>
    <name evidence="1" type="ORF">LTT95_04405</name>
</gene>